<organism evidence="8 9">
    <name type="scientific">Levilactobacillus spicheri</name>
    <dbReference type="NCBI Taxonomy" id="216463"/>
    <lineage>
        <taxon>Bacteria</taxon>
        <taxon>Bacillati</taxon>
        <taxon>Bacillota</taxon>
        <taxon>Bacilli</taxon>
        <taxon>Lactobacillales</taxon>
        <taxon>Lactobacillaceae</taxon>
        <taxon>Levilactobacillus</taxon>
    </lineage>
</organism>
<accession>A0A0F3RPQ0</accession>
<dbReference type="SMART" id="SM00345">
    <property type="entry name" value="HTH_GNTR"/>
    <property type="match status" value="1"/>
</dbReference>
<keyword evidence="2" id="KW-0808">Transferase</keyword>
<protein>
    <submittedName>
        <fullName evidence="8">GntR family transcriptional regulator</fullName>
    </submittedName>
</protein>
<dbReference type="InterPro" id="IPR036388">
    <property type="entry name" value="WH-like_DNA-bd_sf"/>
</dbReference>
<evidence type="ECO:0000256" key="4">
    <source>
        <dbReference type="ARBA" id="ARBA00023015"/>
    </source>
</evidence>
<name>A0A0F3RPQ0_9LACO</name>
<dbReference type="Proteomes" id="UP000033491">
    <property type="component" value="Unassembled WGS sequence"/>
</dbReference>
<dbReference type="RefSeq" id="WP_045808325.1">
    <property type="nucleotide sequence ID" value="NZ_JZCR01000024.1"/>
</dbReference>
<evidence type="ECO:0000313" key="8">
    <source>
        <dbReference type="EMBL" id="KJW11971.1"/>
    </source>
</evidence>
<dbReference type="PANTHER" id="PTHR46577:SF2">
    <property type="entry name" value="TRANSCRIPTIONAL REGULATORY PROTEIN"/>
    <property type="match status" value="1"/>
</dbReference>
<dbReference type="InterPro" id="IPR004839">
    <property type="entry name" value="Aminotransferase_I/II_large"/>
</dbReference>
<dbReference type="PRINTS" id="PR00035">
    <property type="entry name" value="HTHGNTR"/>
</dbReference>
<keyword evidence="5" id="KW-0238">DNA-binding</keyword>
<evidence type="ECO:0000256" key="5">
    <source>
        <dbReference type="ARBA" id="ARBA00023125"/>
    </source>
</evidence>
<keyword evidence="4" id="KW-0805">Transcription regulation</keyword>
<proteinExistence type="inferred from homology"/>
<dbReference type="Pfam" id="PF00155">
    <property type="entry name" value="Aminotran_1_2"/>
    <property type="match status" value="1"/>
</dbReference>
<keyword evidence="2" id="KW-0032">Aminotransferase</keyword>
<evidence type="ECO:0000256" key="6">
    <source>
        <dbReference type="ARBA" id="ARBA00023163"/>
    </source>
</evidence>
<dbReference type="PANTHER" id="PTHR46577">
    <property type="entry name" value="HTH-TYPE TRANSCRIPTIONAL REGULATORY PROTEIN GABR"/>
    <property type="match status" value="1"/>
</dbReference>
<keyword evidence="3" id="KW-0663">Pyridoxal phosphate</keyword>
<comment type="similarity">
    <text evidence="1">In the C-terminal section; belongs to the class-I pyridoxal-phosphate-dependent aminotransferase family.</text>
</comment>
<dbReference type="InterPro" id="IPR015421">
    <property type="entry name" value="PyrdxlP-dep_Trfase_major"/>
</dbReference>
<dbReference type="InterPro" id="IPR000524">
    <property type="entry name" value="Tscrpt_reg_HTH_GntR"/>
</dbReference>
<gene>
    <name evidence="8" type="ORF">VC81_12200</name>
</gene>
<dbReference type="Gene3D" id="3.90.1150.10">
    <property type="entry name" value="Aspartate Aminotransferase, domain 1"/>
    <property type="match status" value="1"/>
</dbReference>
<dbReference type="CDD" id="cd00609">
    <property type="entry name" value="AAT_like"/>
    <property type="match status" value="1"/>
</dbReference>
<dbReference type="InterPro" id="IPR036390">
    <property type="entry name" value="WH_DNA-bd_sf"/>
</dbReference>
<dbReference type="SUPFAM" id="SSF46785">
    <property type="entry name" value="Winged helix' DNA-binding domain"/>
    <property type="match status" value="1"/>
</dbReference>
<keyword evidence="6" id="KW-0804">Transcription</keyword>
<dbReference type="Gene3D" id="3.40.640.10">
    <property type="entry name" value="Type I PLP-dependent aspartate aminotransferase-like (Major domain)"/>
    <property type="match status" value="1"/>
</dbReference>
<dbReference type="GO" id="GO:0003700">
    <property type="term" value="F:DNA-binding transcription factor activity"/>
    <property type="evidence" value="ECO:0007669"/>
    <property type="project" value="InterPro"/>
</dbReference>
<evidence type="ECO:0000313" key="9">
    <source>
        <dbReference type="Proteomes" id="UP000033491"/>
    </source>
</evidence>
<dbReference type="PATRIC" id="fig|216463.3.peg.1695"/>
<dbReference type="InterPro" id="IPR051446">
    <property type="entry name" value="HTH_trans_reg/aminotransferase"/>
</dbReference>
<dbReference type="InterPro" id="IPR015422">
    <property type="entry name" value="PyrdxlP-dep_Trfase_small"/>
</dbReference>
<dbReference type="AlphaFoldDB" id="A0A0F3RPQ0"/>
<dbReference type="STRING" id="216463.VC81_12200"/>
<dbReference type="GO" id="GO:0008483">
    <property type="term" value="F:transaminase activity"/>
    <property type="evidence" value="ECO:0007669"/>
    <property type="project" value="UniProtKB-KW"/>
</dbReference>
<dbReference type="PROSITE" id="PS50949">
    <property type="entry name" value="HTH_GNTR"/>
    <property type="match status" value="1"/>
</dbReference>
<comment type="caution">
    <text evidence="8">The sequence shown here is derived from an EMBL/GenBank/DDBJ whole genome shotgun (WGS) entry which is preliminary data.</text>
</comment>
<sequence length="480" mass="52748">MTKTVTVAWQPETAGKTPVYQQLVAYCLREVRVGNWLAGDRLPSQRQLAAQLELNRSTVHAAMAELQALGVVQTAHGGGTRVTAASWSTLLAASPDWRDWVAAGEFTANQPLIQTINQREPTVPIRLSTGELGPDLLPKQRVQAAMIQAANHMTTLNYLPARGSLALREALVERLHRWGITTTPDNVLITSGSLQALQLITAGLLEPGATVYTAPASYLRSLRVLEVVQAKWVPVPVDGEGLAYWHIPQTTGAQLLYTVPTFANPLGTVTSVQRRRDLLDFAQRRRLPIIEDSAYQNLWLAERPPEPLKAHDRHGNVLYLGTVSKDLAPGLRVGWLVGPSAVVARLADIKMQMDYGASSLSQMTLTALFRAPDFDAAQTTLRNRLRERRDAALAALTAELTGLATWNRPTGGFYIWVQLPAQLELNRLFQAALQAGVLINPGTVYGTTERALRLSYAYATPADFRQGVRVLARLIQDQLR</sequence>
<reference evidence="8 9" key="1">
    <citation type="submission" date="2015-03" db="EMBL/GenBank/DDBJ databases">
        <authorList>
            <person name="Zheng J."/>
            <person name="Ganezle M."/>
        </authorList>
    </citation>
    <scope>NUCLEOTIDE SEQUENCE [LARGE SCALE GENOMIC DNA]</scope>
    <source>
        <strain evidence="8 9">LP38</strain>
    </source>
</reference>
<dbReference type="CDD" id="cd07377">
    <property type="entry name" value="WHTH_GntR"/>
    <property type="match status" value="1"/>
</dbReference>
<dbReference type="EMBL" id="JZCR01000024">
    <property type="protein sequence ID" value="KJW11971.1"/>
    <property type="molecule type" value="Genomic_DNA"/>
</dbReference>
<evidence type="ECO:0000259" key="7">
    <source>
        <dbReference type="PROSITE" id="PS50949"/>
    </source>
</evidence>
<evidence type="ECO:0000256" key="2">
    <source>
        <dbReference type="ARBA" id="ARBA00022576"/>
    </source>
</evidence>
<dbReference type="GO" id="GO:0003677">
    <property type="term" value="F:DNA binding"/>
    <property type="evidence" value="ECO:0007669"/>
    <property type="project" value="UniProtKB-KW"/>
</dbReference>
<feature type="domain" description="HTH gntR-type" evidence="7">
    <location>
        <begin position="17"/>
        <end position="85"/>
    </location>
</feature>
<dbReference type="Gene3D" id="1.10.10.10">
    <property type="entry name" value="Winged helix-like DNA-binding domain superfamily/Winged helix DNA-binding domain"/>
    <property type="match status" value="1"/>
</dbReference>
<dbReference type="GO" id="GO:0030170">
    <property type="term" value="F:pyridoxal phosphate binding"/>
    <property type="evidence" value="ECO:0007669"/>
    <property type="project" value="InterPro"/>
</dbReference>
<dbReference type="Pfam" id="PF00392">
    <property type="entry name" value="GntR"/>
    <property type="match status" value="1"/>
</dbReference>
<dbReference type="InterPro" id="IPR015424">
    <property type="entry name" value="PyrdxlP-dep_Trfase"/>
</dbReference>
<evidence type="ECO:0000256" key="3">
    <source>
        <dbReference type="ARBA" id="ARBA00022898"/>
    </source>
</evidence>
<dbReference type="SUPFAM" id="SSF53383">
    <property type="entry name" value="PLP-dependent transferases"/>
    <property type="match status" value="1"/>
</dbReference>
<evidence type="ECO:0000256" key="1">
    <source>
        <dbReference type="ARBA" id="ARBA00005384"/>
    </source>
</evidence>
<dbReference type="OrthoDB" id="9802328at2"/>